<keyword evidence="3 7" id="KW-0812">Transmembrane</keyword>
<evidence type="ECO:0000256" key="2">
    <source>
        <dbReference type="ARBA" id="ARBA00022448"/>
    </source>
</evidence>
<dbReference type="Proteomes" id="UP000041254">
    <property type="component" value="Unassembled WGS sequence"/>
</dbReference>
<evidence type="ECO:0000313" key="9">
    <source>
        <dbReference type="EMBL" id="CEL96896.1"/>
    </source>
</evidence>
<gene>
    <name evidence="9" type="ORF">Vbra_12099</name>
</gene>
<accession>A0A0G4EK49</accession>
<dbReference type="VEuPathDB" id="CryptoDB:Vbra_12099"/>
<evidence type="ECO:0000256" key="1">
    <source>
        <dbReference type="ARBA" id="ARBA00004141"/>
    </source>
</evidence>
<feature type="transmembrane region" description="Helical" evidence="7">
    <location>
        <begin position="115"/>
        <end position="135"/>
    </location>
</feature>
<sequence>MDGLDGHDADMMVFDQLDDADRATVHDLINPRGAFGTYSPFRVWGGRRTTTLDSVEASLSPIAHVRRHDSSGSVADSSSYEADQTVMQATFTISNGVIGVGILAVPFAFAASGFISVVFCGLLTVFYGYTGLLIARCMSRTMDYGKEHRIPRIAQDWPLIGRVAFGQVGQTIVTASLTLEIWFVLISYLVLVGANLNLLVPSLSRMVSIISSGILALALIFCPLQWVSMVSLVSNVATAAAVVALVWSAASLPMRAPTDELIFINWRGLPTTIGIVNFCFVAHAVFPTVYASMRKPRRGFPLACFFSFLVAFFSYCGTGLFAYLFYGDSLGESFTENLGRDLQGHKIPGVHFLPLIATAAIVVKLEGGFPLFAAPFLLKTEQWLGLDKVPPPDSPIQGPAWKDPRVVRTLWRAGFMAVSTLLAVLVRDHVADIQAFTGCLFSMQTCCIFPVVFYWKMTPKIPLLERVALASLLCFGVFVVVAGTGLNVLKLCGVDTGVTL</sequence>
<dbReference type="PANTHER" id="PTHR22950:SF692">
    <property type="entry name" value="TRANSMEMBRANE AMINO ACID TRANSPORTER FAMILY PROTEIN"/>
    <property type="match status" value="1"/>
</dbReference>
<dbReference type="AlphaFoldDB" id="A0A0G4EK49"/>
<reference evidence="9 10" key="1">
    <citation type="submission" date="2014-11" db="EMBL/GenBank/DDBJ databases">
        <authorList>
            <person name="Zhu J."/>
            <person name="Qi W."/>
            <person name="Song R."/>
        </authorList>
    </citation>
    <scope>NUCLEOTIDE SEQUENCE [LARGE SCALE GENOMIC DNA]</scope>
</reference>
<feature type="transmembrane region" description="Helical" evidence="7">
    <location>
        <begin position="203"/>
        <end position="222"/>
    </location>
</feature>
<dbReference type="GO" id="GO:0005774">
    <property type="term" value="C:vacuolar membrane"/>
    <property type="evidence" value="ECO:0007669"/>
    <property type="project" value="TreeGrafter"/>
</dbReference>
<feature type="transmembrane region" description="Helical" evidence="7">
    <location>
        <begin position="467"/>
        <end position="489"/>
    </location>
</feature>
<comment type="subcellular location">
    <subcellularLocation>
        <location evidence="1">Membrane</location>
        <topology evidence="1">Multi-pass membrane protein</topology>
    </subcellularLocation>
</comment>
<keyword evidence="5 7" id="KW-1133">Transmembrane helix</keyword>
<evidence type="ECO:0000256" key="4">
    <source>
        <dbReference type="ARBA" id="ARBA00022970"/>
    </source>
</evidence>
<evidence type="ECO:0000256" key="7">
    <source>
        <dbReference type="SAM" id="Phobius"/>
    </source>
</evidence>
<feature type="transmembrane region" description="Helical" evidence="7">
    <location>
        <begin position="352"/>
        <end position="378"/>
    </location>
</feature>
<dbReference type="Pfam" id="PF01490">
    <property type="entry name" value="Aa_trans"/>
    <property type="match status" value="1"/>
</dbReference>
<evidence type="ECO:0000313" key="10">
    <source>
        <dbReference type="Proteomes" id="UP000041254"/>
    </source>
</evidence>
<dbReference type="GO" id="GO:0015179">
    <property type="term" value="F:L-amino acid transmembrane transporter activity"/>
    <property type="evidence" value="ECO:0007669"/>
    <property type="project" value="TreeGrafter"/>
</dbReference>
<protein>
    <recommendedName>
        <fullName evidence="8">Amino acid transporter transmembrane domain-containing protein</fullName>
    </recommendedName>
</protein>
<dbReference type="OMA" id="TNDERVC"/>
<dbReference type="EMBL" id="CDMY01000248">
    <property type="protein sequence ID" value="CEL96896.1"/>
    <property type="molecule type" value="Genomic_DNA"/>
</dbReference>
<name>A0A0G4EK49_VITBC</name>
<evidence type="ECO:0000259" key="8">
    <source>
        <dbReference type="Pfam" id="PF01490"/>
    </source>
</evidence>
<feature type="transmembrane region" description="Helical" evidence="7">
    <location>
        <begin position="229"/>
        <end position="249"/>
    </location>
</feature>
<keyword evidence="4" id="KW-0029">Amino-acid transport</keyword>
<feature type="transmembrane region" description="Helical" evidence="7">
    <location>
        <begin position="269"/>
        <end position="290"/>
    </location>
</feature>
<evidence type="ECO:0000256" key="3">
    <source>
        <dbReference type="ARBA" id="ARBA00022692"/>
    </source>
</evidence>
<feature type="transmembrane region" description="Helical" evidence="7">
    <location>
        <begin position="172"/>
        <end position="191"/>
    </location>
</feature>
<feature type="domain" description="Amino acid transporter transmembrane" evidence="8">
    <location>
        <begin position="84"/>
        <end position="484"/>
    </location>
</feature>
<keyword evidence="6 7" id="KW-0472">Membrane</keyword>
<feature type="transmembrane region" description="Helical" evidence="7">
    <location>
        <begin position="302"/>
        <end position="326"/>
    </location>
</feature>
<dbReference type="STRING" id="1169540.A0A0G4EK49"/>
<dbReference type="InterPro" id="IPR013057">
    <property type="entry name" value="AA_transpt_TM"/>
</dbReference>
<dbReference type="PANTHER" id="PTHR22950">
    <property type="entry name" value="AMINO ACID TRANSPORTER"/>
    <property type="match status" value="1"/>
</dbReference>
<keyword evidence="2" id="KW-0813">Transport</keyword>
<organism evidence="9 10">
    <name type="scientific">Vitrella brassicaformis (strain CCMP3155)</name>
    <dbReference type="NCBI Taxonomy" id="1169540"/>
    <lineage>
        <taxon>Eukaryota</taxon>
        <taxon>Sar</taxon>
        <taxon>Alveolata</taxon>
        <taxon>Colpodellida</taxon>
        <taxon>Vitrellaceae</taxon>
        <taxon>Vitrella</taxon>
    </lineage>
</organism>
<dbReference type="InParanoid" id="A0A0G4EK49"/>
<evidence type="ECO:0000256" key="6">
    <source>
        <dbReference type="ARBA" id="ARBA00023136"/>
    </source>
</evidence>
<feature type="transmembrane region" description="Helical" evidence="7">
    <location>
        <begin position="433"/>
        <end position="455"/>
    </location>
</feature>
<evidence type="ECO:0000256" key="5">
    <source>
        <dbReference type="ARBA" id="ARBA00022989"/>
    </source>
</evidence>
<dbReference type="OrthoDB" id="436821at2759"/>
<keyword evidence="10" id="KW-1185">Reference proteome</keyword>
<feature type="transmembrane region" description="Helical" evidence="7">
    <location>
        <begin position="89"/>
        <end position="109"/>
    </location>
</feature>
<proteinExistence type="predicted"/>
<dbReference type="PhylomeDB" id="A0A0G4EK49"/>
<feature type="transmembrane region" description="Helical" evidence="7">
    <location>
        <begin position="409"/>
        <end position="427"/>
    </location>
</feature>